<organism evidence="5 6">
    <name type="scientific">Mediterraneibacter gnavus</name>
    <name type="common">Ruminococcus gnavus</name>
    <dbReference type="NCBI Taxonomy" id="33038"/>
    <lineage>
        <taxon>Bacteria</taxon>
        <taxon>Bacillati</taxon>
        <taxon>Bacillota</taxon>
        <taxon>Clostridia</taxon>
        <taxon>Lachnospirales</taxon>
        <taxon>Lachnospiraceae</taxon>
        <taxon>Mediterraneibacter</taxon>
    </lineage>
</organism>
<dbReference type="GO" id="GO:0016887">
    <property type="term" value="F:ATP hydrolysis activity"/>
    <property type="evidence" value="ECO:0007669"/>
    <property type="project" value="InterPro"/>
</dbReference>
<dbReference type="PANTHER" id="PTHR42939:SF3">
    <property type="entry name" value="ABC TRANSPORTER ATP-BINDING COMPONENT"/>
    <property type="match status" value="1"/>
</dbReference>
<dbReference type="InterPro" id="IPR051782">
    <property type="entry name" value="ABC_Transporter_VariousFunc"/>
</dbReference>
<keyword evidence="2" id="KW-0547">Nucleotide-binding</keyword>
<protein>
    <submittedName>
        <fullName evidence="5">ABC transporter ATP-binding protein</fullName>
    </submittedName>
</protein>
<evidence type="ECO:0000256" key="3">
    <source>
        <dbReference type="ARBA" id="ARBA00022840"/>
    </source>
</evidence>
<evidence type="ECO:0000256" key="1">
    <source>
        <dbReference type="ARBA" id="ARBA00022448"/>
    </source>
</evidence>
<keyword evidence="1" id="KW-0813">Transport</keyword>
<dbReference type="SUPFAM" id="SSF52540">
    <property type="entry name" value="P-loop containing nucleoside triphosphate hydrolases"/>
    <property type="match status" value="1"/>
</dbReference>
<dbReference type="Pfam" id="PF00005">
    <property type="entry name" value="ABC_tran"/>
    <property type="match status" value="1"/>
</dbReference>
<dbReference type="AlphaFoldDB" id="A0A9X3HIJ8"/>
<evidence type="ECO:0000313" key="5">
    <source>
        <dbReference type="EMBL" id="MCZ7693770.1"/>
    </source>
</evidence>
<dbReference type="EMBL" id="JAPZED010000005">
    <property type="protein sequence ID" value="MCZ7693770.1"/>
    <property type="molecule type" value="Genomic_DNA"/>
</dbReference>
<comment type="caution">
    <text evidence="5">The sequence shown here is derived from an EMBL/GenBank/DDBJ whole genome shotgun (WGS) entry which is preliminary data.</text>
</comment>
<dbReference type="RefSeq" id="WP_269762649.1">
    <property type="nucleotide sequence ID" value="NZ_JAPZEC010000005.1"/>
</dbReference>
<feature type="domain" description="ABC transporter" evidence="4">
    <location>
        <begin position="2"/>
        <end position="230"/>
    </location>
</feature>
<gene>
    <name evidence="5" type="ORF">O8D18_06915</name>
</gene>
<proteinExistence type="predicted"/>
<dbReference type="SMART" id="SM00382">
    <property type="entry name" value="AAA"/>
    <property type="match status" value="1"/>
</dbReference>
<evidence type="ECO:0000259" key="4">
    <source>
        <dbReference type="PROSITE" id="PS50893"/>
    </source>
</evidence>
<dbReference type="Gene3D" id="3.40.50.300">
    <property type="entry name" value="P-loop containing nucleotide triphosphate hydrolases"/>
    <property type="match status" value="1"/>
</dbReference>
<sequence>MNYLLDVQHLDKTLGTFHLHDISFHLEPGYITGLIGQNGCGKTSLVKTILNLYQKDAGNILINGHSMETEEIAAKDRIGVVLDQCLFDEDTKVETNARCFGSLYSRYDHRLFLEFCRRFDVDPKKKVKKLSKGQKTRFQLAFAFSHDANVFLMDEPSAGLDPLFRKELLGYMQEIVEDGTRSILFSTHITEDLDQIGDYILLMDHGHLVLDLTREELADRYLLLHGTREELKKLDSKIIICNQFGQYRNSTLIDSVKADSHTYGNLTVTRPSLEDLMCCFHEGGVIQ</sequence>
<accession>A0A9X3HIJ8</accession>
<evidence type="ECO:0000313" key="6">
    <source>
        <dbReference type="Proteomes" id="UP001148455"/>
    </source>
</evidence>
<reference evidence="5" key="1">
    <citation type="submission" date="2022-12" db="EMBL/GenBank/DDBJ databases">
        <title>Genome of R. gnavus strain RSHDN_123.</title>
        <authorList>
            <person name="Abdugheni R."/>
        </authorList>
    </citation>
    <scope>NUCLEOTIDE SEQUENCE</scope>
    <source>
        <strain evidence="5">RSHDN_123</strain>
    </source>
</reference>
<dbReference type="PANTHER" id="PTHR42939">
    <property type="entry name" value="ABC TRANSPORTER ATP-BINDING PROTEIN ALBC-RELATED"/>
    <property type="match status" value="1"/>
</dbReference>
<evidence type="ECO:0000256" key="2">
    <source>
        <dbReference type="ARBA" id="ARBA00022741"/>
    </source>
</evidence>
<dbReference type="InterPro" id="IPR003593">
    <property type="entry name" value="AAA+_ATPase"/>
</dbReference>
<keyword evidence="3 5" id="KW-0067">ATP-binding</keyword>
<dbReference type="InterPro" id="IPR027417">
    <property type="entry name" value="P-loop_NTPase"/>
</dbReference>
<dbReference type="PROSITE" id="PS50893">
    <property type="entry name" value="ABC_TRANSPORTER_2"/>
    <property type="match status" value="1"/>
</dbReference>
<dbReference type="CDD" id="cd03230">
    <property type="entry name" value="ABC_DR_subfamily_A"/>
    <property type="match status" value="1"/>
</dbReference>
<name>A0A9X3HIJ8_MEDGN</name>
<dbReference type="GO" id="GO:0005524">
    <property type="term" value="F:ATP binding"/>
    <property type="evidence" value="ECO:0007669"/>
    <property type="project" value="UniProtKB-KW"/>
</dbReference>
<dbReference type="Proteomes" id="UP001148455">
    <property type="component" value="Unassembled WGS sequence"/>
</dbReference>
<dbReference type="InterPro" id="IPR003439">
    <property type="entry name" value="ABC_transporter-like_ATP-bd"/>
</dbReference>